<sequence>MASAPVARLVSPFRLPLVCGPRYRASNLPPYIRWQTAQSATFLPTSQPTFRATSPLTFGRPFVVTNHYYH</sequence>
<reference evidence="1" key="1">
    <citation type="submission" date="2020-01" db="EMBL/GenBank/DDBJ databases">
        <authorList>
            <consortium name="DOE Joint Genome Institute"/>
            <person name="Haridas S."/>
            <person name="Albert R."/>
            <person name="Binder M."/>
            <person name="Bloem J."/>
            <person name="Labutti K."/>
            <person name="Salamov A."/>
            <person name="Andreopoulos B."/>
            <person name="Baker S.E."/>
            <person name="Barry K."/>
            <person name="Bills G."/>
            <person name="Bluhm B.H."/>
            <person name="Cannon C."/>
            <person name="Castanera R."/>
            <person name="Culley D.E."/>
            <person name="Daum C."/>
            <person name="Ezra D."/>
            <person name="Gonzalez J.B."/>
            <person name="Henrissat B."/>
            <person name="Kuo A."/>
            <person name="Liang C."/>
            <person name="Lipzen A."/>
            <person name="Lutzoni F."/>
            <person name="Magnuson J."/>
            <person name="Mondo S."/>
            <person name="Nolan M."/>
            <person name="Ohm R."/>
            <person name="Pangilinan J."/>
            <person name="Park H.-J."/>
            <person name="Ramirez L."/>
            <person name="Alfaro M."/>
            <person name="Sun H."/>
            <person name="Tritt A."/>
            <person name="Yoshinaga Y."/>
            <person name="Zwiers L.-H."/>
            <person name="Turgeon B.G."/>
            <person name="Goodwin S.B."/>
            <person name="Spatafora J.W."/>
            <person name="Crous P.W."/>
            <person name="Grigoriev I.V."/>
        </authorList>
    </citation>
    <scope>NUCLEOTIDE SEQUENCE</scope>
    <source>
        <strain evidence="1">CBS 394.84</strain>
    </source>
</reference>
<evidence type="ECO:0000313" key="2">
    <source>
        <dbReference type="Proteomes" id="UP000800039"/>
    </source>
</evidence>
<gene>
    <name evidence="1" type="ORF">K460DRAFT_367812</name>
</gene>
<dbReference type="RefSeq" id="XP_040785430.1">
    <property type="nucleotide sequence ID" value="XM_040933651.1"/>
</dbReference>
<name>A0A9P4GC20_9PLEO</name>
<accession>A0A9P4GC20</accession>
<evidence type="ECO:0000313" key="1">
    <source>
        <dbReference type="EMBL" id="KAF1842867.1"/>
    </source>
</evidence>
<keyword evidence="2" id="KW-1185">Reference proteome</keyword>
<proteinExistence type="predicted"/>
<protein>
    <submittedName>
        <fullName evidence="1">Uncharacterized protein</fullName>
    </submittedName>
</protein>
<dbReference type="Proteomes" id="UP000800039">
    <property type="component" value="Unassembled WGS sequence"/>
</dbReference>
<dbReference type="AlphaFoldDB" id="A0A9P4GC20"/>
<dbReference type="EMBL" id="ML976617">
    <property type="protein sequence ID" value="KAF1842867.1"/>
    <property type="molecule type" value="Genomic_DNA"/>
</dbReference>
<organism evidence="1 2">
    <name type="scientific">Cucurbitaria berberidis CBS 394.84</name>
    <dbReference type="NCBI Taxonomy" id="1168544"/>
    <lineage>
        <taxon>Eukaryota</taxon>
        <taxon>Fungi</taxon>
        <taxon>Dikarya</taxon>
        <taxon>Ascomycota</taxon>
        <taxon>Pezizomycotina</taxon>
        <taxon>Dothideomycetes</taxon>
        <taxon>Pleosporomycetidae</taxon>
        <taxon>Pleosporales</taxon>
        <taxon>Pleosporineae</taxon>
        <taxon>Cucurbitariaceae</taxon>
        <taxon>Cucurbitaria</taxon>
    </lineage>
</organism>
<dbReference type="GeneID" id="63850902"/>
<comment type="caution">
    <text evidence="1">The sequence shown here is derived from an EMBL/GenBank/DDBJ whole genome shotgun (WGS) entry which is preliminary data.</text>
</comment>